<evidence type="ECO:0000256" key="1">
    <source>
        <dbReference type="SAM" id="SignalP"/>
    </source>
</evidence>
<dbReference type="Proteomes" id="UP000093807">
    <property type="component" value="Unassembled WGS sequence"/>
</dbReference>
<feature type="chain" id="PRO_5008286912" description="Alpha/beta hydrolase family protein" evidence="1">
    <location>
        <begin position="21"/>
        <end position="311"/>
    </location>
</feature>
<dbReference type="InterPro" id="IPR029058">
    <property type="entry name" value="AB_hydrolase_fold"/>
</dbReference>
<evidence type="ECO:0000313" key="3">
    <source>
        <dbReference type="Proteomes" id="UP000093807"/>
    </source>
</evidence>
<dbReference type="Gene3D" id="3.40.50.1820">
    <property type="entry name" value="alpha/beta hydrolase"/>
    <property type="match status" value="1"/>
</dbReference>
<dbReference type="SUPFAM" id="SSF53474">
    <property type="entry name" value="alpha/beta-Hydrolases"/>
    <property type="match status" value="1"/>
</dbReference>
<keyword evidence="3" id="KW-1185">Reference proteome</keyword>
<dbReference type="AlphaFoldDB" id="A0A199XSW7"/>
<feature type="signal peptide" evidence="1">
    <location>
        <begin position="1"/>
        <end position="20"/>
    </location>
</feature>
<comment type="caution">
    <text evidence="2">The sequence shown here is derived from an EMBL/GenBank/DDBJ whole genome shotgun (WGS) entry which is preliminary data.</text>
</comment>
<evidence type="ECO:0008006" key="4">
    <source>
        <dbReference type="Google" id="ProtNLM"/>
    </source>
</evidence>
<evidence type="ECO:0000313" key="2">
    <source>
        <dbReference type="EMBL" id="OAZ04429.1"/>
    </source>
</evidence>
<dbReference type="PATRIC" id="fig|29536.5.peg.1496"/>
<sequence length="311" mass="35537">MNRLIIFFLTFSLCSITCNAQKVSIPKMEKVFLDQTDKSKSCYTIIYPPKLPWRGYIFLMPGFGETAENVLQQTDLPKQLALNGILTIIPTFQDGVLSFGVDRLSQQTFDKIIKDVTSKHKLIDQKYFVGGFSIGGSCAIKYAENAAIKPTAIFAIDPPLDFERFYNSAKRDIRLSKDNEANQENVYMIDRLEKETGGSPTTALNEYYTISPYSFSDTTQTAIKQLIKMPLRIYTEPDINWWLKERGLDFTNMNAAECSAMINELNRLGNQSAALITTQNKGYRKPNNKRHPHSWSIVDNEKLIKWLLQQK</sequence>
<accession>A0A199XSW7</accession>
<organism evidence="2 3">
    <name type="scientific">Flavobacterium succinicans</name>
    <dbReference type="NCBI Taxonomy" id="29536"/>
    <lineage>
        <taxon>Bacteria</taxon>
        <taxon>Pseudomonadati</taxon>
        <taxon>Bacteroidota</taxon>
        <taxon>Flavobacteriia</taxon>
        <taxon>Flavobacteriales</taxon>
        <taxon>Flavobacteriaceae</taxon>
        <taxon>Flavobacterium</taxon>
    </lineage>
</organism>
<name>A0A199XSW7_9FLAO</name>
<protein>
    <recommendedName>
        <fullName evidence="4">Alpha/beta hydrolase family protein</fullName>
    </recommendedName>
</protein>
<reference evidence="2 3" key="1">
    <citation type="submission" date="2016-06" db="EMBL/GenBank/DDBJ databases">
        <title>Draft genome sequence of Flavobacterium succinicans strain DD5b.</title>
        <authorList>
            <person name="Poehlein A."/>
            <person name="Daniel R."/>
            <person name="Simeonova D.D."/>
        </authorList>
    </citation>
    <scope>NUCLEOTIDE SEQUENCE [LARGE SCALE GENOMIC DNA]</scope>
    <source>
        <strain evidence="2 3">DD5b</strain>
    </source>
</reference>
<keyword evidence="1" id="KW-0732">Signal</keyword>
<proteinExistence type="predicted"/>
<gene>
    <name evidence="2" type="ORF">FLB_14270</name>
</gene>
<dbReference type="EMBL" id="JMTM01000035">
    <property type="protein sequence ID" value="OAZ04429.1"/>
    <property type="molecule type" value="Genomic_DNA"/>
</dbReference>